<gene>
    <name evidence="1" type="ORF">PCYB_002720</name>
</gene>
<dbReference type="Proteomes" id="UP000006319">
    <property type="component" value="Unassembled WGS sequence"/>
</dbReference>
<dbReference type="RefSeq" id="XP_004227741.1">
    <property type="nucleotide sequence ID" value="XM_004227693.1"/>
</dbReference>
<proteinExistence type="predicted"/>
<dbReference type="VEuPathDB" id="PlasmoDB:PCYB_002720"/>
<evidence type="ECO:0000313" key="1">
    <source>
        <dbReference type="EMBL" id="GAB69523.1"/>
    </source>
</evidence>
<keyword evidence="2" id="KW-1185">Reference proteome</keyword>
<dbReference type="OrthoDB" id="387366at2759"/>
<evidence type="ECO:0008006" key="3">
    <source>
        <dbReference type="Google" id="ProtNLM"/>
    </source>
</evidence>
<protein>
    <recommendedName>
        <fullName evidence="3">CYIR protein</fullName>
    </recommendedName>
</protein>
<dbReference type="AlphaFoldDB" id="K6UNI3"/>
<sequence length="287" mass="33456">MSEIGIDIEKWKSEYPFFNHVWKMYEDFEKNVSDDDKDHYFYETTCKVIFGRNNDYIIKYNKYCMKLLRNLGVYSDDPSIYKPNSERCKNLYNWLHYMIMKHNIPDDIIIKIFQKAKDLTSNNPMMEICDYNYNKNIKKAENIIKLLNLQYNINIVEGILAGEKINDYCLCEKYINECVNIYKSIKNMYCSEPTDKQTNSETCSHVQSFESTYNNFLFYKQQFQDNIPSLTSSNNEYVGKCEATKSSPVPISTERDSSANPKKISVTGALGTIAGVSSVLALLYKVN</sequence>
<name>K6UNI3_PLACD</name>
<dbReference type="KEGG" id="pcy:PCYB_002720"/>
<reference evidence="1 2" key="1">
    <citation type="journal article" date="2012" name="Nat. Genet.">
        <title>Plasmodium cynomolgi genome sequences provide insight into Plasmodium vivax and the monkey malaria clade.</title>
        <authorList>
            <person name="Tachibana S."/>
            <person name="Sullivan S.A."/>
            <person name="Kawai S."/>
            <person name="Nakamura S."/>
            <person name="Kim H.R."/>
            <person name="Goto N."/>
            <person name="Arisue N."/>
            <person name="Palacpac N.M.Q."/>
            <person name="Honma H."/>
            <person name="Yagi M."/>
            <person name="Tougan T."/>
            <person name="Katakai Y."/>
            <person name="Kaneko O."/>
            <person name="Mita T."/>
            <person name="Kita K."/>
            <person name="Yasutomi Y."/>
            <person name="Sutton P.L."/>
            <person name="Shakhbatyan R."/>
            <person name="Horii T."/>
            <person name="Yasunaga T."/>
            <person name="Barnwell J.W."/>
            <person name="Escalante A.A."/>
            <person name="Carlton J.M."/>
            <person name="Tanabe K."/>
        </authorList>
    </citation>
    <scope>NUCLEOTIDE SEQUENCE [LARGE SCALE GENOMIC DNA]</scope>
    <source>
        <strain evidence="1 2">B</strain>
    </source>
</reference>
<dbReference type="GeneID" id="14696065"/>
<accession>K6UNI3</accession>
<organism evidence="1 2">
    <name type="scientific">Plasmodium cynomolgi (strain B)</name>
    <dbReference type="NCBI Taxonomy" id="1120755"/>
    <lineage>
        <taxon>Eukaryota</taxon>
        <taxon>Sar</taxon>
        <taxon>Alveolata</taxon>
        <taxon>Apicomplexa</taxon>
        <taxon>Aconoidasida</taxon>
        <taxon>Haemosporida</taxon>
        <taxon>Plasmodiidae</taxon>
        <taxon>Plasmodium</taxon>
        <taxon>Plasmodium (Plasmodium)</taxon>
    </lineage>
</organism>
<dbReference type="EMBL" id="DF157263">
    <property type="protein sequence ID" value="GAB69523.1"/>
    <property type="molecule type" value="Genomic_DNA"/>
</dbReference>
<dbReference type="PhylomeDB" id="K6UNI3"/>
<evidence type="ECO:0000313" key="2">
    <source>
        <dbReference type="Proteomes" id="UP000006319"/>
    </source>
</evidence>
<dbReference type="OMA" id="NSERCKN"/>